<dbReference type="PROSITE" id="PS51608">
    <property type="entry name" value="SAM_MT_UBIE"/>
    <property type="match status" value="1"/>
</dbReference>
<evidence type="ECO:0000256" key="1">
    <source>
        <dbReference type="ARBA" id="ARBA00022428"/>
    </source>
</evidence>
<feature type="binding site" evidence="5">
    <location>
        <position position="64"/>
    </location>
    <ligand>
        <name>S-adenosyl-L-methionine</name>
        <dbReference type="ChEBI" id="CHEBI:59789"/>
    </ligand>
</feature>
<dbReference type="EC" id="2.1.1.163" evidence="5"/>
<feature type="binding site" evidence="5">
    <location>
        <position position="85"/>
    </location>
    <ligand>
        <name>S-adenosyl-L-methionine</name>
        <dbReference type="ChEBI" id="CHEBI:59789"/>
    </ligand>
</feature>
<accession>A0A1V4AT97</accession>
<gene>
    <name evidence="5" type="primary">menG</name>
    <name evidence="6" type="ORF">AYP45_10140</name>
</gene>
<comment type="caution">
    <text evidence="6">The sequence shown here is derived from an EMBL/GenBank/DDBJ whole genome shotgun (WGS) entry which is preliminary data.</text>
</comment>
<dbReference type="Gene3D" id="3.40.50.150">
    <property type="entry name" value="Vaccinia Virus protein VP39"/>
    <property type="match status" value="1"/>
</dbReference>
<dbReference type="GO" id="GO:0009234">
    <property type="term" value="P:menaquinone biosynthetic process"/>
    <property type="evidence" value="ECO:0007669"/>
    <property type="project" value="UniProtKB-UniRule"/>
</dbReference>
<comment type="catalytic activity">
    <reaction evidence="5">
        <text>a 2-demethylmenaquinol + S-adenosyl-L-methionine = a menaquinol + S-adenosyl-L-homocysteine + H(+)</text>
        <dbReference type="Rhea" id="RHEA:42640"/>
        <dbReference type="Rhea" id="RHEA-COMP:9539"/>
        <dbReference type="Rhea" id="RHEA-COMP:9563"/>
        <dbReference type="ChEBI" id="CHEBI:15378"/>
        <dbReference type="ChEBI" id="CHEBI:18151"/>
        <dbReference type="ChEBI" id="CHEBI:55437"/>
        <dbReference type="ChEBI" id="CHEBI:57856"/>
        <dbReference type="ChEBI" id="CHEBI:59789"/>
        <dbReference type="EC" id="2.1.1.163"/>
    </reaction>
</comment>
<dbReference type="HAMAP" id="MF_01813">
    <property type="entry name" value="MenG_UbiE_methyltr"/>
    <property type="match status" value="1"/>
</dbReference>
<dbReference type="UniPathway" id="UPA00079">
    <property type="reaction ID" value="UER00169"/>
</dbReference>
<dbReference type="NCBIfam" id="NF001244">
    <property type="entry name" value="PRK00216.1-5"/>
    <property type="match status" value="1"/>
</dbReference>
<dbReference type="Pfam" id="PF01209">
    <property type="entry name" value="Ubie_methyltran"/>
    <property type="match status" value="1"/>
</dbReference>
<comment type="function">
    <text evidence="5">Methyltransferase required for the conversion of demethylmenaquinol (DMKH2) to menaquinol (MKH2).</text>
</comment>
<keyword evidence="3 5" id="KW-0808">Transferase</keyword>
<dbReference type="GO" id="GO:0043770">
    <property type="term" value="F:demethylmenaquinone methyltransferase activity"/>
    <property type="evidence" value="ECO:0007669"/>
    <property type="project" value="UniProtKB-UniRule"/>
</dbReference>
<comment type="similarity">
    <text evidence="5">Belongs to the class I-like SAM-binding methyltransferase superfamily. MenG/UbiE family.</text>
</comment>
<dbReference type="PANTHER" id="PTHR43591:SF24">
    <property type="entry name" value="2-METHOXY-6-POLYPRENYL-1,4-BENZOQUINOL METHYLASE, MITOCHONDRIAL"/>
    <property type="match status" value="1"/>
</dbReference>
<evidence type="ECO:0000313" key="7">
    <source>
        <dbReference type="Proteomes" id="UP000189681"/>
    </source>
</evidence>
<protein>
    <recommendedName>
        <fullName evidence="5">Demethylmenaquinone methyltransferase</fullName>
        <ecNumber evidence="5">2.1.1.163</ecNumber>
    </recommendedName>
</protein>
<dbReference type="InterPro" id="IPR023576">
    <property type="entry name" value="UbiE/COQ5_MeTrFase_CS"/>
</dbReference>
<dbReference type="InterPro" id="IPR029063">
    <property type="entry name" value="SAM-dependent_MTases_sf"/>
</dbReference>
<evidence type="ECO:0000313" key="6">
    <source>
        <dbReference type="EMBL" id="OOP56261.1"/>
    </source>
</evidence>
<keyword evidence="1 5" id="KW-0474">Menaquinone biosynthesis</keyword>
<dbReference type="PROSITE" id="PS01183">
    <property type="entry name" value="UBIE_1"/>
    <property type="match status" value="1"/>
</dbReference>
<name>A0A1V4AT97_9BACT</name>
<comment type="caution">
    <text evidence="5">Lacks conserved residue(s) required for the propagation of feature annotation.</text>
</comment>
<reference evidence="6 7" key="1">
    <citation type="journal article" date="2017" name="Water Res.">
        <title>Discovery and metagenomic analysis of an anammox bacterial enrichment related to Candidatus "Brocadia caroliniensis" in a full-scale glycerol-fed nitritation-denitritation separate centrate treatment process.</title>
        <authorList>
            <person name="Park H."/>
            <person name="Brotto A.C."/>
            <person name="van Loosdrecht M.C."/>
            <person name="Chandran K."/>
        </authorList>
    </citation>
    <scope>NUCLEOTIDE SEQUENCE [LARGE SCALE GENOMIC DNA]</scope>
    <source>
        <strain evidence="6">26THWARD</strain>
    </source>
</reference>
<dbReference type="NCBIfam" id="TIGR01934">
    <property type="entry name" value="MenG_MenH_UbiE"/>
    <property type="match status" value="1"/>
</dbReference>
<keyword evidence="2 5" id="KW-0489">Methyltransferase</keyword>
<evidence type="ECO:0000256" key="4">
    <source>
        <dbReference type="ARBA" id="ARBA00022691"/>
    </source>
</evidence>
<dbReference type="STRING" id="1004156.AYP45_10140"/>
<dbReference type="AlphaFoldDB" id="A0A1V4AT97"/>
<dbReference type="InterPro" id="IPR004033">
    <property type="entry name" value="UbiE/COQ5_MeTrFase"/>
</dbReference>
<keyword evidence="4 5" id="KW-0949">S-adenosyl-L-methionine</keyword>
<feature type="binding site" evidence="5">
    <location>
        <begin position="113"/>
        <end position="114"/>
    </location>
    <ligand>
        <name>S-adenosyl-L-methionine</name>
        <dbReference type="ChEBI" id="CHEBI:59789"/>
    </ligand>
</feature>
<organism evidence="6 7">
    <name type="scientific">Candidatus Brocadia carolinensis</name>
    <dbReference type="NCBI Taxonomy" id="1004156"/>
    <lineage>
        <taxon>Bacteria</taxon>
        <taxon>Pseudomonadati</taxon>
        <taxon>Planctomycetota</taxon>
        <taxon>Candidatus Brocadiia</taxon>
        <taxon>Candidatus Brocadiales</taxon>
        <taxon>Candidatus Brocadiaceae</taxon>
        <taxon>Candidatus Brocadia</taxon>
    </lineage>
</organism>
<evidence type="ECO:0000256" key="2">
    <source>
        <dbReference type="ARBA" id="ARBA00022603"/>
    </source>
</evidence>
<dbReference type="Proteomes" id="UP000189681">
    <property type="component" value="Unassembled WGS sequence"/>
</dbReference>
<evidence type="ECO:0000256" key="5">
    <source>
        <dbReference type="HAMAP-Rule" id="MF_01813"/>
    </source>
</evidence>
<comment type="pathway">
    <text evidence="5">Quinol/quinone metabolism; menaquinone biosynthesis; menaquinol from 1,4-dihydroxy-2-naphthoate: step 2/2.</text>
</comment>
<proteinExistence type="inferred from homology"/>
<dbReference type="EMBL" id="AYTS01000087">
    <property type="protein sequence ID" value="OOP56261.1"/>
    <property type="molecule type" value="Genomic_DNA"/>
</dbReference>
<sequence length="244" mass="27633">MLTQTDLLTKKGAYIQQMFGSIARVYDLLNTILSFNFDKSWRKFAVKVSNVTPDAKVLDVCTGTGDLAIAYSKVLRGSGRVIGSDFCHEMVRLADLKLKRRNLFDKIKVIDADTLHLPFQDNFFQISAVAFGIRNVSDLRAGITEMMRITSPGGRVVILEFSQPVNPLFKAIYYFYFKRILPFIGRLISRSKYNAYSYLPSSVLNFPDRYGLRAQMESCGLENVKIYSRTLGIVTVHVGQKPCK</sequence>
<dbReference type="CDD" id="cd02440">
    <property type="entry name" value="AdoMet_MTases"/>
    <property type="match status" value="1"/>
</dbReference>
<dbReference type="SUPFAM" id="SSF53335">
    <property type="entry name" value="S-adenosyl-L-methionine-dependent methyltransferases"/>
    <property type="match status" value="1"/>
</dbReference>
<evidence type="ECO:0000256" key="3">
    <source>
        <dbReference type="ARBA" id="ARBA00022679"/>
    </source>
</evidence>
<dbReference type="GO" id="GO:0032259">
    <property type="term" value="P:methylation"/>
    <property type="evidence" value="ECO:0007669"/>
    <property type="project" value="UniProtKB-KW"/>
</dbReference>
<dbReference type="PANTHER" id="PTHR43591">
    <property type="entry name" value="METHYLTRANSFERASE"/>
    <property type="match status" value="1"/>
</dbReference>